<comment type="caution">
    <text evidence="1">The sequence shown here is derived from an EMBL/GenBank/DDBJ whole genome shotgun (WGS) entry which is preliminary data.</text>
</comment>
<dbReference type="AlphaFoldDB" id="A0A9W6XED5"/>
<keyword evidence="2" id="KW-1185">Reference proteome</keyword>
<sequence>MNVSAPSTRRVRLEMLQRLLGEGKRAELQKSIAAYSTKELRSLCGGFGVPAQSKEYAAYQSKAGYAELLLKLLEAKAASSADGAEFVRVAGAASGRTRKTKNCSLRLVNVLFSEALGAQMDLAACKKRTANGNSPFWEKVRAEFVSTKTEYAKVAFADEVFLEYNLASPVAHSSEKLRKMWDKLALAYTSVFSRFAIAGDKEADLAAWDTEADLAACAGRIDVYYLRRWLNVKPKLLGMLCKLPRETDVAAQCITPSPRQNAPQNVLQSVQPIQPSMQQTNLQPTVQQQHLMSLVAAPVVEPVARVHVPNREDEGDQLMKSIKLAYDVLAVLPEADRKSEIEHTVRRRLLRCAKRLKRIEDEEEKSSMMV</sequence>
<reference evidence="1" key="1">
    <citation type="submission" date="2023-04" db="EMBL/GenBank/DDBJ databases">
        <title>Phytophthora lilii NBRC 32176.</title>
        <authorList>
            <person name="Ichikawa N."/>
            <person name="Sato H."/>
            <person name="Tonouchi N."/>
        </authorList>
    </citation>
    <scope>NUCLEOTIDE SEQUENCE</scope>
    <source>
        <strain evidence="1">NBRC 32176</strain>
    </source>
</reference>
<name>A0A9W6XED5_9STRA</name>
<accession>A0A9W6XED5</accession>
<organism evidence="1 2">
    <name type="scientific">Phytophthora lilii</name>
    <dbReference type="NCBI Taxonomy" id="2077276"/>
    <lineage>
        <taxon>Eukaryota</taxon>
        <taxon>Sar</taxon>
        <taxon>Stramenopiles</taxon>
        <taxon>Oomycota</taxon>
        <taxon>Peronosporomycetes</taxon>
        <taxon>Peronosporales</taxon>
        <taxon>Peronosporaceae</taxon>
        <taxon>Phytophthora</taxon>
    </lineage>
</organism>
<dbReference type="OrthoDB" id="122979at2759"/>
<protein>
    <submittedName>
        <fullName evidence="1">Unnamed protein product</fullName>
    </submittedName>
</protein>
<evidence type="ECO:0000313" key="1">
    <source>
        <dbReference type="EMBL" id="GMF36879.1"/>
    </source>
</evidence>
<dbReference type="Proteomes" id="UP001165083">
    <property type="component" value="Unassembled WGS sequence"/>
</dbReference>
<evidence type="ECO:0000313" key="2">
    <source>
        <dbReference type="Proteomes" id="UP001165083"/>
    </source>
</evidence>
<proteinExistence type="predicted"/>
<dbReference type="EMBL" id="BSXW01001449">
    <property type="protein sequence ID" value="GMF36879.1"/>
    <property type="molecule type" value="Genomic_DNA"/>
</dbReference>
<gene>
    <name evidence="1" type="ORF">Plil01_001558100</name>
</gene>